<feature type="domain" description="HTH araC/xylS-type" evidence="4">
    <location>
        <begin position="17"/>
        <end position="115"/>
    </location>
</feature>
<dbReference type="InterPro" id="IPR009057">
    <property type="entry name" value="Homeodomain-like_sf"/>
</dbReference>
<dbReference type="InterPro" id="IPR010499">
    <property type="entry name" value="AraC_E-bd"/>
</dbReference>
<protein>
    <submittedName>
        <fullName evidence="5">AraC family transcriptional regulator</fullName>
    </submittedName>
</protein>
<accession>A0A840BXW2</accession>
<proteinExistence type="predicted"/>
<comment type="caution">
    <text evidence="5">The sequence shown here is derived from an EMBL/GenBank/DDBJ whole genome shotgun (WGS) entry which is preliminary data.</text>
</comment>
<dbReference type="GO" id="GO:0003700">
    <property type="term" value="F:DNA-binding transcription factor activity"/>
    <property type="evidence" value="ECO:0007669"/>
    <property type="project" value="InterPro"/>
</dbReference>
<dbReference type="SUPFAM" id="SSF55136">
    <property type="entry name" value="Probable bacterial effector-binding domain"/>
    <property type="match status" value="1"/>
</dbReference>
<dbReference type="InterPro" id="IPR018062">
    <property type="entry name" value="HTH_AraC-typ_CS"/>
</dbReference>
<dbReference type="InterPro" id="IPR029442">
    <property type="entry name" value="GyrI-like"/>
</dbReference>
<keyword evidence="2" id="KW-0238">DNA-binding</keyword>
<dbReference type="Gene3D" id="3.20.80.10">
    <property type="entry name" value="Regulatory factor, effector binding domain"/>
    <property type="match status" value="1"/>
</dbReference>
<dbReference type="EMBL" id="JACIEN010000003">
    <property type="protein sequence ID" value="MBB4017820.1"/>
    <property type="molecule type" value="Genomic_DNA"/>
</dbReference>
<evidence type="ECO:0000313" key="6">
    <source>
        <dbReference type="Proteomes" id="UP000577362"/>
    </source>
</evidence>
<dbReference type="PROSITE" id="PS01124">
    <property type="entry name" value="HTH_ARAC_FAMILY_2"/>
    <property type="match status" value="1"/>
</dbReference>
<evidence type="ECO:0000259" key="4">
    <source>
        <dbReference type="PROSITE" id="PS01124"/>
    </source>
</evidence>
<evidence type="ECO:0000256" key="1">
    <source>
        <dbReference type="ARBA" id="ARBA00023015"/>
    </source>
</evidence>
<dbReference type="PROSITE" id="PS00041">
    <property type="entry name" value="HTH_ARAC_FAMILY_1"/>
    <property type="match status" value="1"/>
</dbReference>
<dbReference type="SUPFAM" id="SSF46689">
    <property type="entry name" value="Homeodomain-like"/>
    <property type="match status" value="2"/>
</dbReference>
<evidence type="ECO:0000256" key="2">
    <source>
        <dbReference type="ARBA" id="ARBA00023125"/>
    </source>
</evidence>
<name>A0A840BXW2_9HYPH</name>
<dbReference type="PANTHER" id="PTHR40055">
    <property type="entry name" value="TRANSCRIPTIONAL REGULATOR YGIV-RELATED"/>
    <property type="match status" value="1"/>
</dbReference>
<dbReference type="InterPro" id="IPR050908">
    <property type="entry name" value="SmbC-like"/>
</dbReference>
<keyword evidence="6" id="KW-1185">Reference proteome</keyword>
<dbReference type="SMART" id="SM00342">
    <property type="entry name" value="HTH_ARAC"/>
    <property type="match status" value="1"/>
</dbReference>
<dbReference type="Pfam" id="PF12833">
    <property type="entry name" value="HTH_18"/>
    <property type="match status" value="1"/>
</dbReference>
<dbReference type="Proteomes" id="UP000577362">
    <property type="component" value="Unassembled WGS sequence"/>
</dbReference>
<dbReference type="AlphaFoldDB" id="A0A840BXW2"/>
<reference evidence="5 6" key="1">
    <citation type="submission" date="2020-08" db="EMBL/GenBank/DDBJ databases">
        <title>Genomic Encyclopedia of Type Strains, Phase IV (KMG-IV): sequencing the most valuable type-strain genomes for metagenomic binning, comparative biology and taxonomic classification.</title>
        <authorList>
            <person name="Goeker M."/>
        </authorList>
    </citation>
    <scope>NUCLEOTIDE SEQUENCE [LARGE SCALE GENOMIC DNA]</scope>
    <source>
        <strain evidence="5 6">DSM 103737</strain>
    </source>
</reference>
<organism evidence="5 6">
    <name type="scientific">Chelatococcus caeni</name>
    <dbReference type="NCBI Taxonomy" id="1348468"/>
    <lineage>
        <taxon>Bacteria</taxon>
        <taxon>Pseudomonadati</taxon>
        <taxon>Pseudomonadota</taxon>
        <taxon>Alphaproteobacteria</taxon>
        <taxon>Hyphomicrobiales</taxon>
        <taxon>Chelatococcaceae</taxon>
        <taxon>Chelatococcus</taxon>
    </lineage>
</organism>
<keyword evidence="3" id="KW-0804">Transcription</keyword>
<keyword evidence="1" id="KW-0805">Transcription regulation</keyword>
<dbReference type="GO" id="GO:0043565">
    <property type="term" value="F:sequence-specific DNA binding"/>
    <property type="evidence" value="ECO:0007669"/>
    <property type="project" value="InterPro"/>
</dbReference>
<dbReference type="SMART" id="SM00871">
    <property type="entry name" value="AraC_E_bind"/>
    <property type="match status" value="1"/>
</dbReference>
<evidence type="ECO:0000313" key="5">
    <source>
        <dbReference type="EMBL" id="MBB4017820.1"/>
    </source>
</evidence>
<dbReference type="InterPro" id="IPR011256">
    <property type="entry name" value="Reg_factor_effector_dom_sf"/>
</dbReference>
<dbReference type="InterPro" id="IPR018060">
    <property type="entry name" value="HTH_AraC"/>
</dbReference>
<dbReference type="RefSeq" id="WP_183317002.1">
    <property type="nucleotide sequence ID" value="NZ_JACIEN010000003.1"/>
</dbReference>
<sequence length="290" mass="31520">MIGLKSQTRLDYAERIARVATHIAGHLDGDLSLERLAGIACLSPYHFHRIYRAMTGETAAETARRLRLHRAAHGLVASQSPIARIAARAGYGSVAAFTRAFAASYGHAPAAYRRRGRLLPGAGRPHEEDGPMTSPWTVTLQPMSALRLAAIRHVGPYMEIGRAFDRLMPWAAARGLLGPGAVTVGVYYDDPGSVAAKDLRSDAGITVGPEVEDDATVHIVPIAAGTHAVLRHRGPYAELERAYDWLYRAWLPASGHEPADRPPYEIYRNDPREVPAQDLVTDICLPLAEG</sequence>
<dbReference type="PANTHER" id="PTHR40055:SF1">
    <property type="entry name" value="TRANSCRIPTIONAL REGULATOR YGIV-RELATED"/>
    <property type="match status" value="1"/>
</dbReference>
<dbReference type="Pfam" id="PF06445">
    <property type="entry name" value="GyrI-like"/>
    <property type="match status" value="1"/>
</dbReference>
<gene>
    <name evidence="5" type="ORF">GGR16_002854</name>
</gene>
<evidence type="ECO:0000256" key="3">
    <source>
        <dbReference type="ARBA" id="ARBA00023163"/>
    </source>
</evidence>
<dbReference type="Gene3D" id="1.10.10.60">
    <property type="entry name" value="Homeodomain-like"/>
    <property type="match status" value="2"/>
</dbReference>